<dbReference type="CDD" id="cd17535">
    <property type="entry name" value="REC_NarL-like"/>
    <property type="match status" value="1"/>
</dbReference>
<dbReference type="SMART" id="SM00448">
    <property type="entry name" value="REC"/>
    <property type="match status" value="1"/>
</dbReference>
<protein>
    <submittedName>
        <fullName evidence="6">DNA-binding response regulator</fullName>
    </submittedName>
</protein>
<evidence type="ECO:0000313" key="6">
    <source>
        <dbReference type="EMBL" id="PKQ61850.1"/>
    </source>
</evidence>
<organism evidence="6 7">
    <name type="scientific">Labilibaculum filiforme</name>
    <dbReference type="NCBI Taxonomy" id="1940526"/>
    <lineage>
        <taxon>Bacteria</taxon>
        <taxon>Pseudomonadati</taxon>
        <taxon>Bacteroidota</taxon>
        <taxon>Bacteroidia</taxon>
        <taxon>Marinilabiliales</taxon>
        <taxon>Marinifilaceae</taxon>
        <taxon>Labilibaculum</taxon>
    </lineage>
</organism>
<dbReference type="InterPro" id="IPR016032">
    <property type="entry name" value="Sig_transdc_resp-reg_C-effctor"/>
</dbReference>
<dbReference type="OrthoDB" id="9797341at2"/>
<accession>A0A2N3HUW9</accession>
<dbReference type="SUPFAM" id="SSF46894">
    <property type="entry name" value="C-terminal effector domain of the bipartite response regulators"/>
    <property type="match status" value="1"/>
</dbReference>
<evidence type="ECO:0000259" key="5">
    <source>
        <dbReference type="PROSITE" id="PS50110"/>
    </source>
</evidence>
<dbReference type="InterPro" id="IPR011006">
    <property type="entry name" value="CheY-like_superfamily"/>
</dbReference>
<dbReference type="InterPro" id="IPR001789">
    <property type="entry name" value="Sig_transdc_resp-reg_receiver"/>
</dbReference>
<dbReference type="PROSITE" id="PS50043">
    <property type="entry name" value="HTH_LUXR_2"/>
    <property type="match status" value="1"/>
</dbReference>
<feature type="domain" description="Response regulatory" evidence="5">
    <location>
        <begin position="6"/>
        <end position="122"/>
    </location>
</feature>
<evidence type="ECO:0000259" key="4">
    <source>
        <dbReference type="PROSITE" id="PS50043"/>
    </source>
</evidence>
<dbReference type="PRINTS" id="PR00038">
    <property type="entry name" value="HTHLUXR"/>
</dbReference>
<dbReference type="GO" id="GO:0006355">
    <property type="term" value="P:regulation of DNA-templated transcription"/>
    <property type="evidence" value="ECO:0007669"/>
    <property type="project" value="InterPro"/>
</dbReference>
<keyword evidence="1 3" id="KW-0597">Phosphoprotein</keyword>
<dbReference type="PROSITE" id="PS00622">
    <property type="entry name" value="HTH_LUXR_1"/>
    <property type="match status" value="1"/>
</dbReference>
<dbReference type="CDD" id="cd06170">
    <property type="entry name" value="LuxR_C_like"/>
    <property type="match status" value="1"/>
</dbReference>
<dbReference type="PROSITE" id="PS50110">
    <property type="entry name" value="RESPONSE_REGULATORY"/>
    <property type="match status" value="1"/>
</dbReference>
<evidence type="ECO:0000256" key="2">
    <source>
        <dbReference type="ARBA" id="ARBA00023125"/>
    </source>
</evidence>
<feature type="domain" description="HTH luxR-type" evidence="4">
    <location>
        <begin position="145"/>
        <end position="210"/>
    </location>
</feature>
<evidence type="ECO:0000256" key="1">
    <source>
        <dbReference type="ARBA" id="ARBA00022553"/>
    </source>
</evidence>
<dbReference type="InterPro" id="IPR058245">
    <property type="entry name" value="NreC/VraR/RcsB-like_REC"/>
</dbReference>
<dbReference type="GO" id="GO:0003677">
    <property type="term" value="F:DNA binding"/>
    <property type="evidence" value="ECO:0007669"/>
    <property type="project" value="UniProtKB-KW"/>
</dbReference>
<reference evidence="6 7" key="1">
    <citation type="journal article" date="2017" name="Front. Microbiol.">
        <title>Labilibaculum manganireducens gen. nov., sp. nov. and Labilibaculum filiforme sp. nov., Novel Bacteroidetes Isolated from Subsurface Sediments of the Baltic Sea.</title>
        <authorList>
            <person name="Vandieken V."/>
            <person name="Marshall I.P."/>
            <person name="Niemann H."/>
            <person name="Engelen B."/>
            <person name="Cypionka H."/>
        </authorList>
    </citation>
    <scope>NUCLEOTIDE SEQUENCE [LARGE SCALE GENOMIC DNA]</scope>
    <source>
        <strain evidence="6 7">59.16B</strain>
    </source>
</reference>
<sequence>MNEALKLALVDDHDLFREGLSFLFNNQNNKQEIKEASNGQELLDLLLTWQADIILMDIEMPIMNGIEATREVMKRYPDTKIIALSMHANENYYSEMMVAGAKAFLLKNSSFEEVQQAIVAVLEGKNFFSPEILESIIKNLNRKKNHPPKTDLTSREIEILYNICKGCSNQEIAEMLFISKRTVDKHRENILLKTQSKNTAALVIFAIKNRIFEV</sequence>
<evidence type="ECO:0000256" key="3">
    <source>
        <dbReference type="PROSITE-ProRule" id="PRU00169"/>
    </source>
</evidence>
<dbReference type="SMART" id="SM00421">
    <property type="entry name" value="HTH_LUXR"/>
    <property type="match status" value="1"/>
</dbReference>
<proteinExistence type="predicted"/>
<comment type="caution">
    <text evidence="6">The sequence shown here is derived from an EMBL/GenBank/DDBJ whole genome shotgun (WGS) entry which is preliminary data.</text>
</comment>
<feature type="modified residue" description="4-aspartylphosphate" evidence="3">
    <location>
        <position position="57"/>
    </location>
</feature>
<keyword evidence="2 6" id="KW-0238">DNA-binding</keyword>
<dbReference type="SUPFAM" id="SSF52172">
    <property type="entry name" value="CheY-like"/>
    <property type="match status" value="1"/>
</dbReference>
<dbReference type="Pfam" id="PF00072">
    <property type="entry name" value="Response_reg"/>
    <property type="match status" value="1"/>
</dbReference>
<dbReference type="PANTHER" id="PTHR43214">
    <property type="entry name" value="TWO-COMPONENT RESPONSE REGULATOR"/>
    <property type="match status" value="1"/>
</dbReference>
<dbReference type="InterPro" id="IPR039420">
    <property type="entry name" value="WalR-like"/>
</dbReference>
<dbReference type="RefSeq" id="WP_101262188.1">
    <property type="nucleotide sequence ID" value="NZ_MVDD01000011.1"/>
</dbReference>
<name>A0A2N3HUW9_9BACT</name>
<dbReference type="InterPro" id="IPR000792">
    <property type="entry name" value="Tscrpt_reg_LuxR_C"/>
</dbReference>
<dbReference type="Pfam" id="PF00196">
    <property type="entry name" value="GerE"/>
    <property type="match status" value="1"/>
</dbReference>
<dbReference type="Proteomes" id="UP000233535">
    <property type="component" value="Unassembled WGS sequence"/>
</dbReference>
<evidence type="ECO:0000313" key="7">
    <source>
        <dbReference type="Proteomes" id="UP000233535"/>
    </source>
</evidence>
<gene>
    <name evidence="6" type="ORF">BZG02_14590</name>
</gene>
<keyword evidence="7" id="KW-1185">Reference proteome</keyword>
<dbReference type="PANTHER" id="PTHR43214:SF43">
    <property type="entry name" value="TWO-COMPONENT RESPONSE REGULATOR"/>
    <property type="match status" value="1"/>
</dbReference>
<dbReference type="GO" id="GO:0000160">
    <property type="term" value="P:phosphorelay signal transduction system"/>
    <property type="evidence" value="ECO:0007669"/>
    <property type="project" value="InterPro"/>
</dbReference>
<dbReference type="AlphaFoldDB" id="A0A2N3HUW9"/>
<dbReference type="Gene3D" id="3.40.50.2300">
    <property type="match status" value="1"/>
</dbReference>
<dbReference type="EMBL" id="MVDD01000011">
    <property type="protein sequence ID" value="PKQ61850.1"/>
    <property type="molecule type" value="Genomic_DNA"/>
</dbReference>